<keyword evidence="1" id="KW-1133">Transmembrane helix</keyword>
<comment type="caution">
    <text evidence="3">The sequence shown here is derived from an EMBL/GenBank/DDBJ whole genome shotgun (WGS) entry which is preliminary data.</text>
</comment>
<sequence length="71" mass="7269">MASTSAMLMFFIVAIVATVATGEMMGMGAGMGMGMDMVPAPSPMPTAAGFSLSISPVVVAFSLLVSLFLRY</sequence>
<keyword evidence="1" id="KW-0812">Transmembrane</keyword>
<keyword evidence="4" id="KW-1185">Reference proteome</keyword>
<evidence type="ECO:0000313" key="4">
    <source>
        <dbReference type="Proteomes" id="UP001443914"/>
    </source>
</evidence>
<organism evidence="3 4">
    <name type="scientific">Saponaria officinalis</name>
    <name type="common">Common soapwort</name>
    <name type="synonym">Lychnis saponaria</name>
    <dbReference type="NCBI Taxonomy" id="3572"/>
    <lineage>
        <taxon>Eukaryota</taxon>
        <taxon>Viridiplantae</taxon>
        <taxon>Streptophyta</taxon>
        <taxon>Embryophyta</taxon>
        <taxon>Tracheophyta</taxon>
        <taxon>Spermatophyta</taxon>
        <taxon>Magnoliopsida</taxon>
        <taxon>eudicotyledons</taxon>
        <taxon>Gunneridae</taxon>
        <taxon>Pentapetalae</taxon>
        <taxon>Caryophyllales</taxon>
        <taxon>Caryophyllaceae</taxon>
        <taxon>Caryophylleae</taxon>
        <taxon>Saponaria</taxon>
    </lineage>
</organism>
<feature type="chain" id="PRO_5043340355" description="Transmembrane protein" evidence="2">
    <location>
        <begin position="23"/>
        <end position="71"/>
    </location>
</feature>
<evidence type="ECO:0008006" key="5">
    <source>
        <dbReference type="Google" id="ProtNLM"/>
    </source>
</evidence>
<accession>A0AAW1KYY2</accession>
<dbReference type="AlphaFoldDB" id="A0AAW1KYY2"/>
<keyword evidence="1" id="KW-0472">Membrane</keyword>
<feature type="signal peptide" evidence="2">
    <location>
        <begin position="1"/>
        <end position="22"/>
    </location>
</feature>
<keyword evidence="2" id="KW-0732">Signal</keyword>
<protein>
    <recommendedName>
        <fullName evidence="5">Transmembrane protein</fullName>
    </recommendedName>
</protein>
<evidence type="ECO:0000256" key="2">
    <source>
        <dbReference type="SAM" id="SignalP"/>
    </source>
</evidence>
<name>A0AAW1KYY2_SAPOF</name>
<reference evidence="3" key="1">
    <citation type="submission" date="2024-03" db="EMBL/GenBank/DDBJ databases">
        <title>WGS assembly of Saponaria officinalis var. Norfolk2.</title>
        <authorList>
            <person name="Jenkins J."/>
            <person name="Shu S."/>
            <person name="Grimwood J."/>
            <person name="Barry K."/>
            <person name="Goodstein D."/>
            <person name="Schmutz J."/>
            <person name="Leebens-Mack J."/>
            <person name="Osbourn A."/>
        </authorList>
    </citation>
    <scope>NUCLEOTIDE SEQUENCE [LARGE SCALE GENOMIC DNA]</scope>
    <source>
        <strain evidence="3">JIC</strain>
    </source>
</reference>
<evidence type="ECO:0000256" key="1">
    <source>
        <dbReference type="SAM" id="Phobius"/>
    </source>
</evidence>
<evidence type="ECO:0000313" key="3">
    <source>
        <dbReference type="EMBL" id="KAK9725757.1"/>
    </source>
</evidence>
<proteinExistence type="predicted"/>
<gene>
    <name evidence="3" type="ORF">RND81_05G167100</name>
</gene>
<dbReference type="EMBL" id="JBDFQZ010000005">
    <property type="protein sequence ID" value="KAK9725757.1"/>
    <property type="molecule type" value="Genomic_DNA"/>
</dbReference>
<feature type="transmembrane region" description="Helical" evidence="1">
    <location>
        <begin position="46"/>
        <end position="69"/>
    </location>
</feature>
<dbReference type="Proteomes" id="UP001443914">
    <property type="component" value="Unassembled WGS sequence"/>
</dbReference>